<evidence type="ECO:0000313" key="8">
    <source>
        <dbReference type="EMBL" id="GJN15554.1"/>
    </source>
</evidence>
<dbReference type="GO" id="GO:0003700">
    <property type="term" value="F:DNA-binding transcription factor activity"/>
    <property type="evidence" value="ECO:0007669"/>
    <property type="project" value="InterPro"/>
</dbReference>
<keyword evidence="5" id="KW-0175">Coiled coil</keyword>
<reference evidence="8" key="1">
    <citation type="journal article" date="2018" name="DNA Res.">
        <title>Multiple hybrid de novo genome assembly of finger millet, an orphan allotetraploid crop.</title>
        <authorList>
            <person name="Hatakeyama M."/>
            <person name="Aluri S."/>
            <person name="Balachadran M.T."/>
            <person name="Sivarajan S.R."/>
            <person name="Patrignani A."/>
            <person name="Gruter S."/>
            <person name="Poveda L."/>
            <person name="Shimizu-Inatsugi R."/>
            <person name="Baeten J."/>
            <person name="Francoijs K.J."/>
            <person name="Nataraja K.N."/>
            <person name="Reddy Y.A.N."/>
            <person name="Phadnis S."/>
            <person name="Ravikumar R.L."/>
            <person name="Schlapbach R."/>
            <person name="Sreeman S.M."/>
            <person name="Shimizu K.K."/>
        </authorList>
    </citation>
    <scope>NUCLEOTIDE SEQUENCE</scope>
</reference>
<sequence>MDGLFFATASGSPSSAPSLFSAVDVGRGQQVVELVSCEILEQWLGDDDDKGLADKHSDGAAASMMSGGDPPPPSSSPAAKKKRGRKPGWSSRKTAGAAVISSHVEAERQRRNKLNRHFCDLRAAVPMVSKMDRASLLADATSYIGELRGRVEKLEAEAKEAKAATAALVAHQPKEESNKLEVRMIGHDAAELRLTTTAAAARHTPARLMEALRLLDLAVQHATVCRAGGVTVQDAVVDVPAGPLQDVAWLRAALIHRLQGSTWRSFPQFNY</sequence>
<dbReference type="InterPro" id="IPR036638">
    <property type="entry name" value="HLH_DNA-bd_sf"/>
</dbReference>
<evidence type="ECO:0000313" key="9">
    <source>
        <dbReference type="Proteomes" id="UP001054889"/>
    </source>
</evidence>
<dbReference type="AlphaFoldDB" id="A0AAV5DWT9"/>
<feature type="domain" description="BHLH" evidence="7">
    <location>
        <begin position="98"/>
        <end position="147"/>
    </location>
</feature>
<dbReference type="GO" id="GO:0000976">
    <property type="term" value="F:transcription cis-regulatory region binding"/>
    <property type="evidence" value="ECO:0007669"/>
    <property type="project" value="TreeGrafter"/>
</dbReference>
<dbReference type="GO" id="GO:0046983">
    <property type="term" value="F:protein dimerization activity"/>
    <property type="evidence" value="ECO:0007669"/>
    <property type="project" value="InterPro"/>
</dbReference>
<gene>
    <name evidence="8" type="primary">gb02475</name>
    <name evidence="8" type="ORF">PR202_gb02475</name>
</gene>
<dbReference type="InterPro" id="IPR011598">
    <property type="entry name" value="bHLH_dom"/>
</dbReference>
<keyword evidence="4" id="KW-0539">Nucleus</keyword>
<reference evidence="8" key="2">
    <citation type="submission" date="2021-12" db="EMBL/GenBank/DDBJ databases">
        <title>Resequencing data analysis of finger millet.</title>
        <authorList>
            <person name="Hatakeyama M."/>
            <person name="Aluri S."/>
            <person name="Balachadran M.T."/>
            <person name="Sivarajan S.R."/>
            <person name="Poveda L."/>
            <person name="Shimizu-Inatsugi R."/>
            <person name="Schlapbach R."/>
            <person name="Sreeman S.M."/>
            <person name="Shimizu K.K."/>
        </authorList>
    </citation>
    <scope>NUCLEOTIDE SEQUENCE</scope>
</reference>
<comment type="caution">
    <text evidence="8">The sequence shown here is derived from an EMBL/GenBank/DDBJ whole genome shotgun (WGS) entry which is preliminary data.</text>
</comment>
<evidence type="ECO:0000256" key="6">
    <source>
        <dbReference type="SAM" id="MobiDB-lite"/>
    </source>
</evidence>
<dbReference type="PROSITE" id="PS50888">
    <property type="entry name" value="BHLH"/>
    <property type="match status" value="1"/>
</dbReference>
<dbReference type="SMART" id="SM00353">
    <property type="entry name" value="HLH"/>
    <property type="match status" value="1"/>
</dbReference>
<proteinExistence type="inferred from homology"/>
<name>A0AAV5DWT9_ELECO</name>
<evidence type="ECO:0000256" key="3">
    <source>
        <dbReference type="ARBA" id="ARBA00023163"/>
    </source>
</evidence>
<feature type="region of interest" description="Disordered" evidence="6">
    <location>
        <begin position="48"/>
        <end position="108"/>
    </location>
</feature>
<organism evidence="8 9">
    <name type="scientific">Eleusine coracana subsp. coracana</name>
    <dbReference type="NCBI Taxonomy" id="191504"/>
    <lineage>
        <taxon>Eukaryota</taxon>
        <taxon>Viridiplantae</taxon>
        <taxon>Streptophyta</taxon>
        <taxon>Embryophyta</taxon>
        <taxon>Tracheophyta</taxon>
        <taxon>Spermatophyta</taxon>
        <taxon>Magnoliopsida</taxon>
        <taxon>Liliopsida</taxon>
        <taxon>Poales</taxon>
        <taxon>Poaceae</taxon>
        <taxon>PACMAD clade</taxon>
        <taxon>Chloridoideae</taxon>
        <taxon>Cynodonteae</taxon>
        <taxon>Eleusininae</taxon>
        <taxon>Eleusine</taxon>
    </lineage>
</organism>
<dbReference type="PANTHER" id="PTHR11514">
    <property type="entry name" value="MYC"/>
    <property type="match status" value="1"/>
</dbReference>
<protein>
    <recommendedName>
        <fullName evidence="4">Transcription factor</fullName>
        <shortName evidence="4">bHLH transcription factor</shortName>
    </recommendedName>
    <alternativeName>
        <fullName evidence="4">Basic helix-loop-helix protein</fullName>
    </alternativeName>
</protein>
<evidence type="ECO:0000259" key="7">
    <source>
        <dbReference type="PROSITE" id="PS50888"/>
    </source>
</evidence>
<dbReference type="Proteomes" id="UP001054889">
    <property type="component" value="Unassembled WGS sequence"/>
</dbReference>
<dbReference type="SUPFAM" id="SSF47459">
    <property type="entry name" value="HLH, helix-loop-helix DNA-binding domain"/>
    <property type="match status" value="1"/>
</dbReference>
<evidence type="ECO:0000256" key="2">
    <source>
        <dbReference type="ARBA" id="ARBA00023015"/>
    </source>
</evidence>
<dbReference type="PANTHER" id="PTHR11514:SF129">
    <property type="entry name" value="TRANSCRIPTION FACTOR"/>
    <property type="match status" value="1"/>
</dbReference>
<evidence type="ECO:0000256" key="1">
    <source>
        <dbReference type="ARBA" id="ARBA00005510"/>
    </source>
</evidence>
<comment type="subcellular location">
    <subcellularLocation>
        <location evidence="4">Nucleus</location>
    </subcellularLocation>
</comment>
<keyword evidence="9" id="KW-1185">Reference proteome</keyword>
<keyword evidence="3 4" id="KW-0804">Transcription</keyword>
<comment type="similarity">
    <text evidence="1">Belongs to the bHLH protein family.</text>
</comment>
<evidence type="ECO:0000256" key="4">
    <source>
        <dbReference type="RuleBase" id="RU369104"/>
    </source>
</evidence>
<dbReference type="EMBL" id="BQKI01000072">
    <property type="protein sequence ID" value="GJN15554.1"/>
    <property type="molecule type" value="Genomic_DNA"/>
</dbReference>
<dbReference type="InterPro" id="IPR045084">
    <property type="entry name" value="AIB/MYC-like"/>
</dbReference>
<keyword evidence="2 4" id="KW-0805">Transcription regulation</keyword>
<dbReference type="Gene3D" id="4.10.280.10">
    <property type="entry name" value="Helix-loop-helix DNA-binding domain"/>
    <property type="match status" value="1"/>
</dbReference>
<evidence type="ECO:0000256" key="5">
    <source>
        <dbReference type="SAM" id="Coils"/>
    </source>
</evidence>
<feature type="coiled-coil region" evidence="5">
    <location>
        <begin position="137"/>
        <end position="171"/>
    </location>
</feature>
<dbReference type="Pfam" id="PF00010">
    <property type="entry name" value="HLH"/>
    <property type="match status" value="1"/>
</dbReference>
<accession>A0AAV5DWT9</accession>
<dbReference type="GO" id="GO:0005634">
    <property type="term" value="C:nucleus"/>
    <property type="evidence" value="ECO:0007669"/>
    <property type="project" value="UniProtKB-SubCell"/>
</dbReference>